<protein>
    <submittedName>
        <fullName evidence="2">Uncharacterized protein</fullName>
    </submittedName>
</protein>
<proteinExistence type="predicted"/>
<accession>A0A2G9SJY3</accession>
<evidence type="ECO:0000313" key="2">
    <source>
        <dbReference type="EMBL" id="PIO40382.1"/>
    </source>
</evidence>
<keyword evidence="3" id="KW-1185">Reference proteome</keyword>
<organism evidence="2 3">
    <name type="scientific">Aquarana catesbeiana</name>
    <name type="common">American bullfrog</name>
    <name type="synonym">Rana catesbeiana</name>
    <dbReference type="NCBI Taxonomy" id="8400"/>
    <lineage>
        <taxon>Eukaryota</taxon>
        <taxon>Metazoa</taxon>
        <taxon>Chordata</taxon>
        <taxon>Craniata</taxon>
        <taxon>Vertebrata</taxon>
        <taxon>Euteleostomi</taxon>
        <taxon>Amphibia</taxon>
        <taxon>Batrachia</taxon>
        <taxon>Anura</taxon>
        <taxon>Neobatrachia</taxon>
        <taxon>Ranoidea</taxon>
        <taxon>Ranidae</taxon>
        <taxon>Aquarana</taxon>
    </lineage>
</organism>
<reference evidence="3" key="1">
    <citation type="journal article" date="2017" name="Nat. Commun.">
        <title>The North American bullfrog draft genome provides insight into hormonal regulation of long noncoding RNA.</title>
        <authorList>
            <person name="Hammond S.A."/>
            <person name="Warren R.L."/>
            <person name="Vandervalk B.P."/>
            <person name="Kucuk E."/>
            <person name="Khan H."/>
            <person name="Gibb E.A."/>
            <person name="Pandoh P."/>
            <person name="Kirk H."/>
            <person name="Zhao Y."/>
            <person name="Jones M."/>
            <person name="Mungall A.J."/>
            <person name="Coope R."/>
            <person name="Pleasance S."/>
            <person name="Moore R.A."/>
            <person name="Holt R.A."/>
            <person name="Round J.M."/>
            <person name="Ohora S."/>
            <person name="Walle B.V."/>
            <person name="Veldhoen N."/>
            <person name="Helbing C.C."/>
            <person name="Birol I."/>
        </authorList>
    </citation>
    <scope>NUCLEOTIDE SEQUENCE [LARGE SCALE GENOMIC DNA]</scope>
</reference>
<gene>
    <name evidence="2" type="ORF">AB205_0029200</name>
</gene>
<dbReference type="EMBL" id="KV922776">
    <property type="protein sequence ID" value="PIO40382.1"/>
    <property type="molecule type" value="Genomic_DNA"/>
</dbReference>
<dbReference type="AlphaFoldDB" id="A0A2G9SJY3"/>
<feature type="compositionally biased region" description="Polar residues" evidence="1">
    <location>
        <begin position="32"/>
        <end position="46"/>
    </location>
</feature>
<feature type="region of interest" description="Disordered" evidence="1">
    <location>
        <begin position="83"/>
        <end position="113"/>
    </location>
</feature>
<feature type="non-terminal residue" evidence="2">
    <location>
        <position position="149"/>
    </location>
</feature>
<feature type="compositionally biased region" description="Polar residues" evidence="1">
    <location>
        <begin position="98"/>
        <end position="113"/>
    </location>
</feature>
<sequence length="149" mass="16164">MGLTKERERLVFILCMNTRSVSSPLREPGSVFTHTDPGSRSVTSDRGLTRYPMGKCLTPTGSHPADVTLKTHGDLCARSYSLGRSSTLGSRSKRNKTEGAQTFNSPHHNASAERNYTRLKSCDTPSPGLTASSQRFLGLDRQPLSLAGP</sequence>
<name>A0A2G9SJY3_AQUCT</name>
<feature type="region of interest" description="Disordered" evidence="1">
    <location>
        <begin position="24"/>
        <end position="47"/>
    </location>
</feature>
<dbReference type="Proteomes" id="UP000228934">
    <property type="component" value="Unassembled WGS sequence"/>
</dbReference>
<dbReference type="OrthoDB" id="70250at2759"/>
<evidence type="ECO:0000313" key="3">
    <source>
        <dbReference type="Proteomes" id="UP000228934"/>
    </source>
</evidence>
<evidence type="ECO:0000256" key="1">
    <source>
        <dbReference type="SAM" id="MobiDB-lite"/>
    </source>
</evidence>